<gene>
    <name evidence="1" type="ORF">NCTC12092_01512</name>
</gene>
<dbReference type="EMBL" id="UHFF01000002">
    <property type="protein sequence ID" value="SUN47687.1"/>
    <property type="molecule type" value="Genomic_DNA"/>
</dbReference>
<organism evidence="1 2">
    <name type="scientific">Streptococcus equi subsp. equi</name>
    <dbReference type="NCBI Taxonomy" id="148942"/>
    <lineage>
        <taxon>Bacteria</taxon>
        <taxon>Bacillati</taxon>
        <taxon>Bacillota</taxon>
        <taxon>Bacilli</taxon>
        <taxon>Lactobacillales</taxon>
        <taxon>Streptococcaceae</taxon>
        <taxon>Streptococcus</taxon>
    </lineage>
</organism>
<dbReference type="RefSeq" id="WP_142743632.1">
    <property type="nucleotide sequence ID" value="NZ_UHFF01000002.1"/>
</dbReference>
<proteinExistence type="predicted"/>
<sequence length="77" mass="8345">MTADVLTVLVASSDLMSQTTWTKQVTVTNITTGKIFKVWVTKGLSDAASANIVGWVHSDSSFAMLGRTKATMVMIHR</sequence>
<evidence type="ECO:0000313" key="2">
    <source>
        <dbReference type="Proteomes" id="UP000254461"/>
    </source>
</evidence>
<name>A0A380JSN7_9STRE</name>
<dbReference type="AlphaFoldDB" id="A0A380JSN7"/>
<evidence type="ECO:0000313" key="1">
    <source>
        <dbReference type="EMBL" id="SUN47687.1"/>
    </source>
</evidence>
<dbReference type="Proteomes" id="UP000254461">
    <property type="component" value="Unassembled WGS sequence"/>
</dbReference>
<reference evidence="1 2" key="1">
    <citation type="submission" date="2018-06" db="EMBL/GenBank/DDBJ databases">
        <authorList>
            <consortium name="Pathogen Informatics"/>
            <person name="Doyle S."/>
        </authorList>
    </citation>
    <scope>NUCLEOTIDE SEQUENCE [LARGE SCALE GENOMIC DNA]</scope>
    <source>
        <strain evidence="1 2">NCTC12092</strain>
    </source>
</reference>
<protein>
    <submittedName>
        <fullName evidence="1">Signal peptide</fullName>
    </submittedName>
</protein>
<accession>A0A380JSN7</accession>